<dbReference type="PANTHER" id="PTHR46026">
    <property type="entry name" value="RHO-TYPE GUANINE NUCLEOTIDE EXCHANGE FACTOR, ISOFORM F"/>
    <property type="match status" value="1"/>
</dbReference>
<dbReference type="GO" id="GO:0030027">
    <property type="term" value="C:lamellipodium"/>
    <property type="evidence" value="ECO:0007669"/>
    <property type="project" value="TreeGrafter"/>
</dbReference>
<organism evidence="3 4">
    <name type="scientific">Aquarana catesbeiana</name>
    <name type="common">American bullfrog</name>
    <name type="synonym">Rana catesbeiana</name>
    <dbReference type="NCBI Taxonomy" id="8400"/>
    <lineage>
        <taxon>Eukaryota</taxon>
        <taxon>Metazoa</taxon>
        <taxon>Chordata</taxon>
        <taxon>Craniata</taxon>
        <taxon>Vertebrata</taxon>
        <taxon>Euteleostomi</taxon>
        <taxon>Amphibia</taxon>
        <taxon>Batrachia</taxon>
        <taxon>Anura</taxon>
        <taxon>Neobatrachia</taxon>
        <taxon>Ranoidea</taxon>
        <taxon>Ranidae</taxon>
        <taxon>Aquarana</taxon>
    </lineage>
</organism>
<dbReference type="SUPFAM" id="SSF50729">
    <property type="entry name" value="PH domain-like"/>
    <property type="match status" value="1"/>
</dbReference>
<dbReference type="InterPro" id="IPR001849">
    <property type="entry name" value="PH_domain"/>
</dbReference>
<proteinExistence type="predicted"/>
<gene>
    <name evidence="3" type="ORF">AB205_0192990</name>
</gene>
<dbReference type="AlphaFoldDB" id="A0A2G9SIJ1"/>
<name>A0A2G9SIJ1_AQUCT</name>
<evidence type="ECO:0000313" key="3">
    <source>
        <dbReference type="EMBL" id="PIO39925.1"/>
    </source>
</evidence>
<sequence>MSVVRLEESDNISHAFEIAGHMIERIVVHCSSGQDCQEWLDHLYRLTKTPTSHASLCKTPSWGTTTHSASDRKNTPPSHHSPILHPRGPLEPAKIYKAWTLSCLRPAPPLRPSAALSYKEVASKS</sequence>
<dbReference type="GO" id="GO:0005085">
    <property type="term" value="F:guanyl-nucleotide exchange factor activity"/>
    <property type="evidence" value="ECO:0007669"/>
    <property type="project" value="TreeGrafter"/>
</dbReference>
<dbReference type="GO" id="GO:0005737">
    <property type="term" value="C:cytoplasm"/>
    <property type="evidence" value="ECO:0007669"/>
    <property type="project" value="TreeGrafter"/>
</dbReference>
<keyword evidence="4" id="KW-1185">Reference proteome</keyword>
<dbReference type="GO" id="GO:0030032">
    <property type="term" value="P:lamellipodium assembly"/>
    <property type="evidence" value="ECO:0007669"/>
    <property type="project" value="TreeGrafter"/>
</dbReference>
<dbReference type="PROSITE" id="PS50003">
    <property type="entry name" value="PH_DOMAIN"/>
    <property type="match status" value="1"/>
</dbReference>
<accession>A0A2G9SIJ1</accession>
<evidence type="ECO:0000313" key="4">
    <source>
        <dbReference type="Proteomes" id="UP000228934"/>
    </source>
</evidence>
<feature type="region of interest" description="Disordered" evidence="1">
    <location>
        <begin position="53"/>
        <end position="89"/>
    </location>
</feature>
<dbReference type="PANTHER" id="PTHR46026:SF2">
    <property type="entry name" value="RHO GUANINE NUCLEOTIDE EXCHANGE FACTOR 6"/>
    <property type="match status" value="1"/>
</dbReference>
<dbReference type="EMBL" id="KV924438">
    <property type="protein sequence ID" value="PIO39925.1"/>
    <property type="molecule type" value="Genomic_DNA"/>
</dbReference>
<dbReference type="Gene3D" id="2.30.29.30">
    <property type="entry name" value="Pleckstrin-homology domain (PH domain)/Phosphotyrosine-binding domain (PTB)"/>
    <property type="match status" value="1"/>
</dbReference>
<dbReference type="InterPro" id="IPR011993">
    <property type="entry name" value="PH-like_dom_sf"/>
</dbReference>
<protein>
    <recommendedName>
        <fullName evidence="2">PH domain-containing protein</fullName>
    </recommendedName>
</protein>
<dbReference type="Pfam" id="PF16614">
    <property type="entry name" value="RhoGEF67_u2"/>
    <property type="match status" value="1"/>
</dbReference>
<feature type="domain" description="PH" evidence="2">
    <location>
        <begin position="1"/>
        <end position="48"/>
    </location>
</feature>
<reference evidence="4" key="1">
    <citation type="journal article" date="2017" name="Nat. Commun.">
        <title>The North American bullfrog draft genome provides insight into hormonal regulation of long noncoding RNA.</title>
        <authorList>
            <person name="Hammond S.A."/>
            <person name="Warren R.L."/>
            <person name="Vandervalk B.P."/>
            <person name="Kucuk E."/>
            <person name="Khan H."/>
            <person name="Gibb E.A."/>
            <person name="Pandoh P."/>
            <person name="Kirk H."/>
            <person name="Zhao Y."/>
            <person name="Jones M."/>
            <person name="Mungall A.J."/>
            <person name="Coope R."/>
            <person name="Pleasance S."/>
            <person name="Moore R.A."/>
            <person name="Holt R.A."/>
            <person name="Round J.M."/>
            <person name="Ohora S."/>
            <person name="Walle B.V."/>
            <person name="Veldhoen N."/>
            <person name="Helbing C.C."/>
            <person name="Birol I."/>
        </authorList>
    </citation>
    <scope>NUCLEOTIDE SEQUENCE [LARGE SCALE GENOMIC DNA]</scope>
</reference>
<feature type="non-terminal residue" evidence="3">
    <location>
        <position position="125"/>
    </location>
</feature>
<dbReference type="Proteomes" id="UP000228934">
    <property type="component" value="Unassembled WGS sequence"/>
</dbReference>
<evidence type="ECO:0000259" key="2">
    <source>
        <dbReference type="PROSITE" id="PS50003"/>
    </source>
</evidence>
<evidence type="ECO:0000256" key="1">
    <source>
        <dbReference type="SAM" id="MobiDB-lite"/>
    </source>
</evidence>
<dbReference type="OrthoDB" id="6019202at2759"/>